<dbReference type="AlphaFoldDB" id="A0AAE1XJM7"/>
<protein>
    <submittedName>
        <fullName evidence="1">Uncharacterized protein</fullName>
    </submittedName>
</protein>
<gene>
    <name evidence="1" type="ORF">Salat_2952300</name>
</gene>
<comment type="caution">
    <text evidence="1">The sequence shown here is derived from an EMBL/GenBank/DDBJ whole genome shotgun (WGS) entry which is preliminary data.</text>
</comment>
<dbReference type="EMBL" id="JACGWO010000013">
    <property type="protein sequence ID" value="KAK4413051.1"/>
    <property type="molecule type" value="Genomic_DNA"/>
</dbReference>
<evidence type="ECO:0000313" key="2">
    <source>
        <dbReference type="Proteomes" id="UP001293254"/>
    </source>
</evidence>
<dbReference type="Proteomes" id="UP001293254">
    <property type="component" value="Unassembled WGS sequence"/>
</dbReference>
<reference evidence="1" key="1">
    <citation type="submission" date="2020-06" db="EMBL/GenBank/DDBJ databases">
        <authorList>
            <person name="Li T."/>
            <person name="Hu X."/>
            <person name="Zhang T."/>
            <person name="Song X."/>
            <person name="Zhang H."/>
            <person name="Dai N."/>
            <person name="Sheng W."/>
            <person name="Hou X."/>
            <person name="Wei L."/>
        </authorList>
    </citation>
    <scope>NUCLEOTIDE SEQUENCE</scope>
    <source>
        <strain evidence="1">3651</strain>
        <tissue evidence="1">Leaf</tissue>
    </source>
</reference>
<name>A0AAE1XJM7_9LAMI</name>
<keyword evidence="2" id="KW-1185">Reference proteome</keyword>
<reference evidence="1" key="2">
    <citation type="journal article" date="2024" name="Plant">
        <title>Genomic evolution and insights into agronomic trait innovations of Sesamum species.</title>
        <authorList>
            <person name="Miao H."/>
            <person name="Wang L."/>
            <person name="Qu L."/>
            <person name="Liu H."/>
            <person name="Sun Y."/>
            <person name="Le M."/>
            <person name="Wang Q."/>
            <person name="Wei S."/>
            <person name="Zheng Y."/>
            <person name="Lin W."/>
            <person name="Duan Y."/>
            <person name="Cao H."/>
            <person name="Xiong S."/>
            <person name="Wang X."/>
            <person name="Wei L."/>
            <person name="Li C."/>
            <person name="Ma Q."/>
            <person name="Ju M."/>
            <person name="Zhao R."/>
            <person name="Li G."/>
            <person name="Mu C."/>
            <person name="Tian Q."/>
            <person name="Mei H."/>
            <person name="Zhang T."/>
            <person name="Gao T."/>
            <person name="Zhang H."/>
        </authorList>
    </citation>
    <scope>NUCLEOTIDE SEQUENCE</scope>
    <source>
        <strain evidence="1">3651</strain>
    </source>
</reference>
<proteinExistence type="predicted"/>
<sequence>MGIKANNEKNLDQPSLISEDFTLASYNFSDACFSIDITKSIRIDENANDANREGFDHQVQIPGPKETAKVAKRESCDLSKRDLKREVSLAPWTGIPSPVWEELGQGNKNRNLTATNDRMLLKDQTTKTENVRNFVNVFDR</sequence>
<accession>A0AAE1XJM7</accession>
<evidence type="ECO:0000313" key="1">
    <source>
        <dbReference type="EMBL" id="KAK4413051.1"/>
    </source>
</evidence>
<organism evidence="1 2">
    <name type="scientific">Sesamum alatum</name>
    <dbReference type="NCBI Taxonomy" id="300844"/>
    <lineage>
        <taxon>Eukaryota</taxon>
        <taxon>Viridiplantae</taxon>
        <taxon>Streptophyta</taxon>
        <taxon>Embryophyta</taxon>
        <taxon>Tracheophyta</taxon>
        <taxon>Spermatophyta</taxon>
        <taxon>Magnoliopsida</taxon>
        <taxon>eudicotyledons</taxon>
        <taxon>Gunneridae</taxon>
        <taxon>Pentapetalae</taxon>
        <taxon>asterids</taxon>
        <taxon>lamiids</taxon>
        <taxon>Lamiales</taxon>
        <taxon>Pedaliaceae</taxon>
        <taxon>Sesamum</taxon>
    </lineage>
</organism>